<proteinExistence type="predicted"/>
<dbReference type="EMBL" id="GBRH01166880">
    <property type="protein sequence ID" value="JAE31016.1"/>
    <property type="molecule type" value="Transcribed_RNA"/>
</dbReference>
<reference evidence="1" key="2">
    <citation type="journal article" date="2015" name="Data Brief">
        <title>Shoot transcriptome of the giant reed, Arundo donax.</title>
        <authorList>
            <person name="Barrero R.A."/>
            <person name="Guerrero F.D."/>
            <person name="Moolhuijzen P."/>
            <person name="Goolsby J.A."/>
            <person name="Tidwell J."/>
            <person name="Bellgard S.E."/>
            <person name="Bellgard M.I."/>
        </authorList>
    </citation>
    <scope>NUCLEOTIDE SEQUENCE</scope>
    <source>
        <tissue evidence="1">Shoot tissue taken approximately 20 cm above the soil surface</tissue>
    </source>
</reference>
<dbReference type="AlphaFoldDB" id="A0A0A9H848"/>
<accession>A0A0A9H848</accession>
<evidence type="ECO:0000313" key="1">
    <source>
        <dbReference type="EMBL" id="JAE31016.1"/>
    </source>
</evidence>
<name>A0A0A9H848_ARUDO</name>
<protein>
    <submittedName>
        <fullName evidence="1">Uncharacterized protein</fullName>
    </submittedName>
</protein>
<organism evidence="1">
    <name type="scientific">Arundo donax</name>
    <name type="common">Giant reed</name>
    <name type="synonym">Donax arundinaceus</name>
    <dbReference type="NCBI Taxonomy" id="35708"/>
    <lineage>
        <taxon>Eukaryota</taxon>
        <taxon>Viridiplantae</taxon>
        <taxon>Streptophyta</taxon>
        <taxon>Embryophyta</taxon>
        <taxon>Tracheophyta</taxon>
        <taxon>Spermatophyta</taxon>
        <taxon>Magnoliopsida</taxon>
        <taxon>Liliopsida</taxon>
        <taxon>Poales</taxon>
        <taxon>Poaceae</taxon>
        <taxon>PACMAD clade</taxon>
        <taxon>Arundinoideae</taxon>
        <taxon>Arundineae</taxon>
        <taxon>Arundo</taxon>
    </lineage>
</organism>
<sequence>MAVVKMAALNPIMQRLLVFSSSLIQIIPDQSREGRTRENERGRQLAQDC</sequence>
<reference evidence="1" key="1">
    <citation type="submission" date="2014-09" db="EMBL/GenBank/DDBJ databases">
        <authorList>
            <person name="Magalhaes I.L.F."/>
            <person name="Oliveira U."/>
            <person name="Santos F.R."/>
            <person name="Vidigal T.H.D.A."/>
            <person name="Brescovit A.D."/>
            <person name="Santos A.J."/>
        </authorList>
    </citation>
    <scope>NUCLEOTIDE SEQUENCE</scope>
    <source>
        <tissue evidence="1">Shoot tissue taken approximately 20 cm above the soil surface</tissue>
    </source>
</reference>